<dbReference type="Proteomes" id="UP000567246">
    <property type="component" value="Unassembled WGS sequence"/>
</dbReference>
<name>A0A7W9N0D6_9MICC</name>
<organism evidence="2 3">
    <name type="scientific">Micrococcus endophyticus</name>
    <dbReference type="NCBI Taxonomy" id="455343"/>
    <lineage>
        <taxon>Bacteria</taxon>
        <taxon>Bacillati</taxon>
        <taxon>Actinomycetota</taxon>
        <taxon>Actinomycetes</taxon>
        <taxon>Micrococcales</taxon>
        <taxon>Micrococcaceae</taxon>
        <taxon>Micrococcus</taxon>
    </lineage>
</organism>
<dbReference type="InterPro" id="IPR004143">
    <property type="entry name" value="BPL_LPL_catalytic"/>
</dbReference>
<dbReference type="PANTHER" id="PTHR43679">
    <property type="entry name" value="OCTANOYLTRANSFERASE LIPM-RELATED"/>
    <property type="match status" value="1"/>
</dbReference>
<dbReference type="InterPro" id="IPR050664">
    <property type="entry name" value="Octanoyltrans_LipM/LipL"/>
</dbReference>
<dbReference type="PROSITE" id="PS51733">
    <property type="entry name" value="BPL_LPL_CATALYTIC"/>
    <property type="match status" value="1"/>
</dbReference>
<feature type="domain" description="BPL/LPL catalytic" evidence="1">
    <location>
        <begin position="131"/>
        <end position="323"/>
    </location>
</feature>
<dbReference type="CDD" id="cd16443">
    <property type="entry name" value="LplA"/>
    <property type="match status" value="1"/>
</dbReference>
<accession>A0A7W9N0D6</accession>
<dbReference type="InterPro" id="IPR045864">
    <property type="entry name" value="aa-tRNA-synth_II/BPL/LPL"/>
</dbReference>
<proteinExistence type="predicted"/>
<comment type="caution">
    <text evidence="2">The sequence shown here is derived from an EMBL/GenBank/DDBJ whole genome shotgun (WGS) entry which is preliminary data.</text>
</comment>
<keyword evidence="3" id="KW-1185">Reference proteome</keyword>
<gene>
    <name evidence="2" type="ORF">HDA33_000708</name>
</gene>
<dbReference type="EC" id="6.3.1.20" evidence="2"/>
<protein>
    <submittedName>
        <fullName evidence="2">Lipoate-protein ligase A</fullName>
        <ecNumber evidence="2">6.3.1.20</ecNumber>
    </submittedName>
</protein>
<sequence length="352" mass="38719">MTTHHGEYKVVGGKLVAADLTIDDGRIAAASINGDFFLEPDEALEDLNAAVTGLSADAEHRVIQAAVEAGLREDAELFGVDAHAIATAVRRALGKATTWEDHEWEIIPPEPLPIALTVALDEVLTRQVAEGRRRPTMRLWQWNEPAVVIGAFQSLANEVDPEGASRHGINVVRRISGGGAMFMEADNCVTYSLHVPRSLVDGLETAESYPFLDEWTMDALSRLGVQAFYQPLNDIATDQGKIGGAAQKRVGQDGLLHHVTMSYDIDADKMLEVLRIGREKLKGKGVASAKKRVDPLRRQTGVARPEIWETMMATFEERYGARRVELDDATRAEAEELARTKFGTQEWTARVP</sequence>
<reference evidence="2 3" key="1">
    <citation type="submission" date="2020-08" db="EMBL/GenBank/DDBJ databases">
        <title>Sequencing the genomes of 1000 actinobacteria strains.</title>
        <authorList>
            <person name="Klenk H.-P."/>
        </authorList>
    </citation>
    <scope>NUCLEOTIDE SEQUENCE [LARGE SCALE GENOMIC DNA]</scope>
    <source>
        <strain evidence="2 3">DSM 17945</strain>
    </source>
</reference>
<dbReference type="Gene3D" id="3.30.930.10">
    <property type="entry name" value="Bira Bifunctional Protein, Domain 2"/>
    <property type="match status" value="1"/>
</dbReference>
<evidence type="ECO:0000259" key="1">
    <source>
        <dbReference type="PROSITE" id="PS51733"/>
    </source>
</evidence>
<evidence type="ECO:0000313" key="2">
    <source>
        <dbReference type="EMBL" id="MBB5848144.1"/>
    </source>
</evidence>
<evidence type="ECO:0000313" key="3">
    <source>
        <dbReference type="Proteomes" id="UP000567246"/>
    </source>
</evidence>
<dbReference type="AlphaFoldDB" id="A0A7W9N0D6"/>
<dbReference type="RefSeq" id="WP_184170971.1">
    <property type="nucleotide sequence ID" value="NZ_BAABAG010000016.1"/>
</dbReference>
<dbReference type="PANTHER" id="PTHR43679:SF2">
    <property type="entry name" value="OCTANOYL-[GCVH]:PROTEIN N-OCTANOYLTRANSFERASE"/>
    <property type="match status" value="1"/>
</dbReference>
<dbReference type="Pfam" id="PF21948">
    <property type="entry name" value="LplA-B_cat"/>
    <property type="match status" value="1"/>
</dbReference>
<keyword evidence="2" id="KW-0436">Ligase</keyword>
<dbReference type="EMBL" id="JACHMW010000001">
    <property type="protein sequence ID" value="MBB5848144.1"/>
    <property type="molecule type" value="Genomic_DNA"/>
</dbReference>
<dbReference type="Gene3D" id="3.30.390.50">
    <property type="entry name" value="CO dehydrogenase flavoprotein, C-terminal domain"/>
    <property type="match status" value="1"/>
</dbReference>
<dbReference type="SUPFAM" id="SSF55681">
    <property type="entry name" value="Class II aaRS and biotin synthetases"/>
    <property type="match status" value="1"/>
</dbReference>
<dbReference type="GO" id="GO:0016979">
    <property type="term" value="F:lipoate-protein ligase activity"/>
    <property type="evidence" value="ECO:0007669"/>
    <property type="project" value="UniProtKB-EC"/>
</dbReference>